<organism evidence="2 3">
    <name type="scientific">Antrihabitans cavernicola</name>
    <dbReference type="NCBI Taxonomy" id="2495913"/>
    <lineage>
        <taxon>Bacteria</taxon>
        <taxon>Bacillati</taxon>
        <taxon>Actinomycetota</taxon>
        <taxon>Actinomycetes</taxon>
        <taxon>Mycobacteriales</taxon>
        <taxon>Nocardiaceae</taxon>
        <taxon>Antrihabitans</taxon>
    </lineage>
</organism>
<protein>
    <submittedName>
        <fullName evidence="2">Carboxymuconolactone decarboxylase family protein</fullName>
    </submittedName>
</protein>
<feature type="domain" description="Carboxymuconolactone decarboxylase-like" evidence="1">
    <location>
        <begin position="50"/>
        <end position="127"/>
    </location>
</feature>
<dbReference type="GO" id="GO:0051920">
    <property type="term" value="F:peroxiredoxin activity"/>
    <property type="evidence" value="ECO:0007669"/>
    <property type="project" value="InterPro"/>
</dbReference>
<dbReference type="PANTHER" id="PTHR34846">
    <property type="entry name" value="4-CARBOXYMUCONOLACTONE DECARBOXYLASE FAMILY PROTEIN (AFU_ORTHOLOGUE AFUA_6G11590)"/>
    <property type="match status" value="1"/>
</dbReference>
<dbReference type="AlphaFoldDB" id="A0A5A7S9T7"/>
<dbReference type="SUPFAM" id="SSF69118">
    <property type="entry name" value="AhpD-like"/>
    <property type="match status" value="1"/>
</dbReference>
<evidence type="ECO:0000313" key="3">
    <source>
        <dbReference type="Proteomes" id="UP000322244"/>
    </source>
</evidence>
<gene>
    <name evidence="2" type="ORF">FOY51_14760</name>
</gene>
<dbReference type="Gene3D" id="1.20.1290.10">
    <property type="entry name" value="AhpD-like"/>
    <property type="match status" value="1"/>
</dbReference>
<dbReference type="InterPro" id="IPR003779">
    <property type="entry name" value="CMD-like"/>
</dbReference>
<dbReference type="EMBL" id="VLNY01000006">
    <property type="protein sequence ID" value="KAA0022244.1"/>
    <property type="molecule type" value="Genomic_DNA"/>
</dbReference>
<keyword evidence="3" id="KW-1185">Reference proteome</keyword>
<dbReference type="InterPro" id="IPR029032">
    <property type="entry name" value="AhpD-like"/>
</dbReference>
<comment type="caution">
    <text evidence="2">The sequence shown here is derived from an EMBL/GenBank/DDBJ whole genome shotgun (WGS) entry which is preliminary data.</text>
</comment>
<dbReference type="Pfam" id="PF02627">
    <property type="entry name" value="CMD"/>
    <property type="match status" value="1"/>
</dbReference>
<evidence type="ECO:0000313" key="2">
    <source>
        <dbReference type="EMBL" id="KAA0022244.1"/>
    </source>
</evidence>
<accession>A0A5A7S9T7</accession>
<dbReference type="Proteomes" id="UP000322244">
    <property type="component" value="Unassembled WGS sequence"/>
</dbReference>
<sequence>MTRSPRITPGRFKDLGPINWAITRVVAKVGRVDDAHLFSTLARTGLQFTGWLHYSSTLMPGGKLSRLDTELTILRVAHLRTCDYEMDHHIRISRHVGVTREMLEQVRQGPTDPAWSDRHRALLTAVDQLVQTKDLDDVGWKALAEHYTERELVEFCLIVTQYDGLATTIGVLGIERDFDR</sequence>
<dbReference type="PANTHER" id="PTHR34846:SF5">
    <property type="entry name" value="CARBOXYMUCONOLACTONE DECARBOXYLASE-LIKE DOMAIN-CONTAINING PROTEIN"/>
    <property type="match status" value="1"/>
</dbReference>
<evidence type="ECO:0000259" key="1">
    <source>
        <dbReference type="Pfam" id="PF02627"/>
    </source>
</evidence>
<reference evidence="2 3" key="1">
    <citation type="submission" date="2019-07" db="EMBL/GenBank/DDBJ databases">
        <title>Rhodococcus cavernicolus sp. nov., isolated from a cave.</title>
        <authorList>
            <person name="Lee S.D."/>
        </authorList>
    </citation>
    <scope>NUCLEOTIDE SEQUENCE [LARGE SCALE GENOMIC DNA]</scope>
    <source>
        <strain evidence="2 3">C1-24</strain>
    </source>
</reference>
<name>A0A5A7S9T7_9NOCA</name>
<dbReference type="OrthoDB" id="4704294at2"/>
<dbReference type="RefSeq" id="WP_149431005.1">
    <property type="nucleotide sequence ID" value="NZ_VLNY01000006.1"/>
</dbReference>
<proteinExistence type="predicted"/>